<dbReference type="Proteomes" id="UP000814140">
    <property type="component" value="Unassembled WGS sequence"/>
</dbReference>
<gene>
    <name evidence="1" type="ORF">BV25DRAFT_311931</name>
</gene>
<proteinExistence type="predicted"/>
<name>A0ACB8T6G4_9AGAM</name>
<reference evidence="1" key="1">
    <citation type="submission" date="2021-03" db="EMBL/GenBank/DDBJ databases">
        <authorList>
            <consortium name="DOE Joint Genome Institute"/>
            <person name="Ahrendt S."/>
            <person name="Looney B.P."/>
            <person name="Miyauchi S."/>
            <person name="Morin E."/>
            <person name="Drula E."/>
            <person name="Courty P.E."/>
            <person name="Chicoki N."/>
            <person name="Fauchery L."/>
            <person name="Kohler A."/>
            <person name="Kuo A."/>
            <person name="Labutti K."/>
            <person name="Pangilinan J."/>
            <person name="Lipzen A."/>
            <person name="Riley R."/>
            <person name="Andreopoulos W."/>
            <person name="He G."/>
            <person name="Johnson J."/>
            <person name="Barry K.W."/>
            <person name="Grigoriev I.V."/>
            <person name="Nagy L."/>
            <person name="Hibbett D."/>
            <person name="Henrissat B."/>
            <person name="Matheny P.B."/>
            <person name="Labbe J."/>
            <person name="Martin F."/>
        </authorList>
    </citation>
    <scope>NUCLEOTIDE SEQUENCE</scope>
    <source>
        <strain evidence="1">HHB10654</strain>
    </source>
</reference>
<comment type="caution">
    <text evidence="1">The sequence shown here is derived from an EMBL/GenBank/DDBJ whole genome shotgun (WGS) entry which is preliminary data.</text>
</comment>
<dbReference type="EMBL" id="MU277199">
    <property type="protein sequence ID" value="KAI0064348.1"/>
    <property type="molecule type" value="Genomic_DNA"/>
</dbReference>
<reference evidence="1" key="2">
    <citation type="journal article" date="2022" name="New Phytol.">
        <title>Evolutionary transition to the ectomycorrhizal habit in the genomes of a hyperdiverse lineage of mushroom-forming fungi.</title>
        <authorList>
            <person name="Looney B."/>
            <person name="Miyauchi S."/>
            <person name="Morin E."/>
            <person name="Drula E."/>
            <person name="Courty P.E."/>
            <person name="Kohler A."/>
            <person name="Kuo A."/>
            <person name="LaButti K."/>
            <person name="Pangilinan J."/>
            <person name="Lipzen A."/>
            <person name="Riley R."/>
            <person name="Andreopoulos W."/>
            <person name="He G."/>
            <person name="Johnson J."/>
            <person name="Nolan M."/>
            <person name="Tritt A."/>
            <person name="Barry K.W."/>
            <person name="Grigoriev I.V."/>
            <person name="Nagy L.G."/>
            <person name="Hibbett D."/>
            <person name="Henrissat B."/>
            <person name="Matheny P.B."/>
            <person name="Labbe J."/>
            <person name="Martin F.M."/>
        </authorList>
    </citation>
    <scope>NUCLEOTIDE SEQUENCE</scope>
    <source>
        <strain evidence="1">HHB10654</strain>
    </source>
</reference>
<evidence type="ECO:0000313" key="1">
    <source>
        <dbReference type="EMBL" id="KAI0064348.1"/>
    </source>
</evidence>
<accession>A0ACB8T6G4</accession>
<protein>
    <submittedName>
        <fullName evidence="1">Uncharacterized protein</fullName>
    </submittedName>
</protein>
<sequence>MWRAMETREDGAGAADGRPGETRTATDRDACLGCWTRTTKDCRPLAAIGCHWLPLAASHGGCHWLPLQLASRLGAFVSVCHPVRPRPSSKSGSPCRPPSLHPPSYPPPTSVDTERNSNNDSSSRVTQMDTVARGLPAEQDTAGSAGSAVSSLEAVCRSESWFHSVTRQFHETSSRHE</sequence>
<organism evidence="1 2">
    <name type="scientific">Artomyces pyxidatus</name>
    <dbReference type="NCBI Taxonomy" id="48021"/>
    <lineage>
        <taxon>Eukaryota</taxon>
        <taxon>Fungi</taxon>
        <taxon>Dikarya</taxon>
        <taxon>Basidiomycota</taxon>
        <taxon>Agaricomycotina</taxon>
        <taxon>Agaricomycetes</taxon>
        <taxon>Russulales</taxon>
        <taxon>Auriscalpiaceae</taxon>
        <taxon>Artomyces</taxon>
    </lineage>
</organism>
<evidence type="ECO:0000313" key="2">
    <source>
        <dbReference type="Proteomes" id="UP000814140"/>
    </source>
</evidence>
<keyword evidence="2" id="KW-1185">Reference proteome</keyword>